<evidence type="ECO:0000313" key="3">
    <source>
        <dbReference type="Proteomes" id="UP000285138"/>
    </source>
</evidence>
<dbReference type="EMBL" id="QZAA01000216">
    <property type="protein sequence ID" value="RQD74136.1"/>
    <property type="molecule type" value="Genomic_DNA"/>
</dbReference>
<dbReference type="InterPro" id="IPR020051">
    <property type="entry name" value="SagB-type_dehydrogenase"/>
</dbReference>
<dbReference type="InterPro" id="IPR000415">
    <property type="entry name" value="Nitroreductase-like"/>
</dbReference>
<dbReference type="Pfam" id="PF00881">
    <property type="entry name" value="Nitroreductase"/>
    <property type="match status" value="1"/>
</dbReference>
<sequence>MISVLVVLVLVHFSSGCLDFSPGVSPDRQNLYAPEGEKEIIELPEPVLQGGMTVERAIAERRSVRSYQEEPLTLQEVSQLLWAAQGITEEARGLRAVPSAGALYPLKVYILVGEEEDLKTGIYKYRPHQNELVKLQGGDLRPSLYEAALSQSPVKEAPVVMVITAKYYITTSHYGERGIRYVHMEAGHAGQNVYLQGVSLGIQGVVIGAFEEEEVRNLLSLSSEEEPLYLIPLGK</sequence>
<evidence type="ECO:0000259" key="1">
    <source>
        <dbReference type="Pfam" id="PF00881"/>
    </source>
</evidence>
<dbReference type="CDD" id="cd02142">
    <property type="entry name" value="McbC_SagB-like_oxidoreductase"/>
    <property type="match status" value="1"/>
</dbReference>
<dbReference type="SUPFAM" id="SSF55469">
    <property type="entry name" value="FMN-dependent nitroreductase-like"/>
    <property type="match status" value="1"/>
</dbReference>
<reference evidence="2 3" key="1">
    <citation type="submission" date="2018-08" db="EMBL/GenBank/DDBJ databases">
        <title>The metabolism and importance of syntrophic acetate oxidation coupled to methane or sulfide production in haloalkaline environments.</title>
        <authorList>
            <person name="Timmers P.H.A."/>
            <person name="Vavourakis C.D."/>
            <person name="Sorokin D.Y."/>
            <person name="Sinninghe Damste J.S."/>
            <person name="Muyzer G."/>
            <person name="Stams A.J.M."/>
            <person name="Plugge C.M."/>
        </authorList>
    </citation>
    <scope>NUCLEOTIDE SEQUENCE [LARGE SCALE GENOMIC DNA]</scope>
    <source>
        <strain evidence="2">MSAO_Bac1</strain>
    </source>
</reference>
<protein>
    <submittedName>
        <fullName evidence="2">SagB/ThcOx family dehydrogenase</fullName>
    </submittedName>
</protein>
<organism evidence="2 3">
    <name type="scientific">Candidatus Syntrophonatronum acetioxidans</name>
    <dbReference type="NCBI Taxonomy" id="1795816"/>
    <lineage>
        <taxon>Bacteria</taxon>
        <taxon>Bacillati</taxon>
        <taxon>Bacillota</taxon>
        <taxon>Clostridia</taxon>
        <taxon>Eubacteriales</taxon>
        <taxon>Syntrophomonadaceae</taxon>
        <taxon>Candidatus Syntrophonatronum</taxon>
    </lineage>
</organism>
<name>A0A424YB92_9FIRM</name>
<dbReference type="GO" id="GO:0016491">
    <property type="term" value="F:oxidoreductase activity"/>
    <property type="evidence" value="ECO:0007669"/>
    <property type="project" value="InterPro"/>
</dbReference>
<proteinExistence type="predicted"/>
<dbReference type="InterPro" id="IPR029479">
    <property type="entry name" value="Nitroreductase"/>
</dbReference>
<evidence type="ECO:0000313" key="2">
    <source>
        <dbReference type="EMBL" id="RQD74136.1"/>
    </source>
</evidence>
<dbReference type="PANTHER" id="PTHR43745">
    <property type="entry name" value="NITROREDUCTASE MJ1384-RELATED"/>
    <property type="match status" value="1"/>
</dbReference>
<accession>A0A424YB92</accession>
<comment type="caution">
    <text evidence="2">The sequence shown here is derived from an EMBL/GenBank/DDBJ whole genome shotgun (WGS) entry which is preliminary data.</text>
</comment>
<dbReference type="Gene3D" id="3.40.109.10">
    <property type="entry name" value="NADH Oxidase"/>
    <property type="match status" value="1"/>
</dbReference>
<feature type="domain" description="Nitroreductase" evidence="1">
    <location>
        <begin position="58"/>
        <end position="235"/>
    </location>
</feature>
<dbReference type="Proteomes" id="UP000285138">
    <property type="component" value="Unassembled WGS sequence"/>
</dbReference>
<dbReference type="NCBIfam" id="TIGR03605">
    <property type="entry name" value="antibiot_sagB"/>
    <property type="match status" value="1"/>
</dbReference>
<dbReference type="InterPro" id="IPR052544">
    <property type="entry name" value="Bacteriocin_Proc_Enz"/>
</dbReference>
<dbReference type="AlphaFoldDB" id="A0A424YB92"/>
<dbReference type="PANTHER" id="PTHR43745:SF2">
    <property type="entry name" value="NITROREDUCTASE MJ1384-RELATED"/>
    <property type="match status" value="1"/>
</dbReference>
<gene>
    <name evidence="2" type="ORF">D5R97_08265</name>
</gene>